<feature type="transmembrane region" description="Helical" evidence="6">
    <location>
        <begin position="385"/>
        <end position="407"/>
    </location>
</feature>
<dbReference type="RefSeq" id="WP_006274910.1">
    <property type="nucleotide sequence ID" value="NZ_GL883080.1"/>
</dbReference>
<dbReference type="PANTHER" id="PTHR23505">
    <property type="entry name" value="SPINSTER"/>
    <property type="match status" value="1"/>
</dbReference>
<evidence type="ECO:0000256" key="3">
    <source>
        <dbReference type="ARBA" id="ARBA00022692"/>
    </source>
</evidence>
<evidence type="ECO:0000313" key="8">
    <source>
        <dbReference type="EMBL" id="EGF89715.1"/>
    </source>
</evidence>
<dbReference type="GO" id="GO:0022857">
    <property type="term" value="F:transmembrane transporter activity"/>
    <property type="evidence" value="ECO:0007669"/>
    <property type="project" value="InterPro"/>
</dbReference>
<feature type="transmembrane region" description="Helical" evidence="6">
    <location>
        <begin position="52"/>
        <end position="75"/>
    </location>
</feature>
<dbReference type="SUPFAM" id="SSF103473">
    <property type="entry name" value="MFS general substrate transporter"/>
    <property type="match status" value="1"/>
</dbReference>
<dbReference type="InterPro" id="IPR044770">
    <property type="entry name" value="MFS_spinster-like"/>
</dbReference>
<feature type="transmembrane region" description="Helical" evidence="6">
    <location>
        <begin position="258"/>
        <end position="278"/>
    </location>
</feature>
<feature type="transmembrane region" description="Helical" evidence="6">
    <location>
        <begin position="317"/>
        <end position="338"/>
    </location>
</feature>
<keyword evidence="5 6" id="KW-0472">Membrane</keyword>
<organism evidence="8 9">
    <name type="scientific">Asticcacaulis biprosthecium C19</name>
    <dbReference type="NCBI Taxonomy" id="715226"/>
    <lineage>
        <taxon>Bacteria</taxon>
        <taxon>Pseudomonadati</taxon>
        <taxon>Pseudomonadota</taxon>
        <taxon>Alphaproteobacteria</taxon>
        <taxon>Caulobacterales</taxon>
        <taxon>Caulobacteraceae</taxon>
        <taxon>Asticcacaulis</taxon>
    </lineage>
</organism>
<evidence type="ECO:0000259" key="7">
    <source>
        <dbReference type="PROSITE" id="PS50850"/>
    </source>
</evidence>
<protein>
    <submittedName>
        <fullName evidence="8">Major Facilitator Superfamily protein</fullName>
    </submittedName>
</protein>
<feature type="transmembrane region" description="Helical" evidence="6">
    <location>
        <begin position="15"/>
        <end position="40"/>
    </location>
</feature>
<feature type="transmembrane region" description="Helical" evidence="6">
    <location>
        <begin position="350"/>
        <end position="370"/>
    </location>
</feature>
<keyword evidence="3 6" id="KW-0812">Transmembrane</keyword>
<evidence type="ECO:0000256" key="5">
    <source>
        <dbReference type="ARBA" id="ARBA00023136"/>
    </source>
</evidence>
<keyword evidence="2" id="KW-0813">Transport</keyword>
<dbReference type="InterPro" id="IPR036259">
    <property type="entry name" value="MFS_trans_sf"/>
</dbReference>
<evidence type="ECO:0000256" key="4">
    <source>
        <dbReference type="ARBA" id="ARBA00022989"/>
    </source>
</evidence>
<dbReference type="Proteomes" id="UP000006512">
    <property type="component" value="Unassembled WGS sequence"/>
</dbReference>
<dbReference type="Gene3D" id="1.20.1250.20">
    <property type="entry name" value="MFS general substrate transporter like domains"/>
    <property type="match status" value="2"/>
</dbReference>
<dbReference type="HOGENOM" id="CLU_001265_5_12_5"/>
<feature type="transmembrane region" description="Helical" evidence="6">
    <location>
        <begin position="169"/>
        <end position="191"/>
    </location>
</feature>
<proteinExistence type="predicted"/>
<sequence length="417" mass="44721">MSEVTQSQGVPGRHFILILLILVYILNFLDRQIISILAVPIKEEFGISDSQLGWLLGLAFGSVYSVLAIPAAWLADRFSRVWIMTGALAIWSGFTAFCGLAANYSQLFIARMGVGVGEAGGVAPAYSLISDMFPPKSRARALAIYSFGIPVGAAAGVLFGGMIAKAIDWRYAFIIIGIVGLLVAPVFKLLVKEPPRPVNAQKAPPIWEVAGIAFKKPSFWLLSFGAGCSSLVGYGLMAWLPSFLVRSLKFDLTQTSQYLAAILFFGGVAGMFMGGFLADKLGQKNKAAYALIPASAFVVSAPLYAVGTLANAPELTFVLFMAAQALGLVWLGPILTAVQHLGPARSRSQMSALFLLINNLIGLGVGPYFFGKMSDVLKPEYGTDSIKWAFVIGLSFYLVAAVLLVLASRQLKNDWVE</sequence>
<dbReference type="STRING" id="715226.ABI_41380"/>
<evidence type="ECO:0000256" key="6">
    <source>
        <dbReference type="SAM" id="Phobius"/>
    </source>
</evidence>
<dbReference type="EMBL" id="GL883080">
    <property type="protein sequence ID" value="EGF89715.1"/>
    <property type="molecule type" value="Genomic_DNA"/>
</dbReference>
<keyword evidence="4 6" id="KW-1133">Transmembrane helix</keyword>
<keyword evidence="9" id="KW-1185">Reference proteome</keyword>
<evidence type="ECO:0000256" key="1">
    <source>
        <dbReference type="ARBA" id="ARBA00004141"/>
    </source>
</evidence>
<reference evidence="9" key="1">
    <citation type="submission" date="2011-03" db="EMBL/GenBank/DDBJ databases">
        <title>Draft genome sequence of Brevundimonas diminuta.</title>
        <authorList>
            <person name="Brown P.J.B."/>
            <person name="Buechlein A."/>
            <person name="Hemmerich C."/>
            <person name="Brun Y.V."/>
        </authorList>
    </citation>
    <scope>NUCLEOTIDE SEQUENCE [LARGE SCALE GENOMIC DNA]</scope>
    <source>
        <strain evidence="9">C19</strain>
    </source>
</reference>
<feature type="transmembrane region" description="Helical" evidence="6">
    <location>
        <begin position="81"/>
        <end position="102"/>
    </location>
</feature>
<dbReference type="InterPro" id="IPR020846">
    <property type="entry name" value="MFS_dom"/>
</dbReference>
<evidence type="ECO:0000313" key="9">
    <source>
        <dbReference type="Proteomes" id="UP000006512"/>
    </source>
</evidence>
<accession>F4QSJ5</accession>
<dbReference type="eggNOG" id="COG2271">
    <property type="taxonomic scope" value="Bacteria"/>
</dbReference>
<dbReference type="Pfam" id="PF07690">
    <property type="entry name" value="MFS_1"/>
    <property type="match status" value="1"/>
</dbReference>
<dbReference type="AlphaFoldDB" id="F4QSJ5"/>
<dbReference type="PANTHER" id="PTHR23505:SF79">
    <property type="entry name" value="PROTEIN SPINSTER"/>
    <property type="match status" value="1"/>
</dbReference>
<dbReference type="CDD" id="cd17328">
    <property type="entry name" value="MFS_spinster_like"/>
    <property type="match status" value="1"/>
</dbReference>
<comment type="subcellular location">
    <subcellularLocation>
        <location evidence="1">Membrane</location>
        <topology evidence="1">Multi-pass membrane protein</topology>
    </subcellularLocation>
</comment>
<evidence type="ECO:0000256" key="2">
    <source>
        <dbReference type="ARBA" id="ARBA00022448"/>
    </source>
</evidence>
<name>F4QSJ5_9CAUL</name>
<feature type="transmembrane region" description="Helical" evidence="6">
    <location>
        <begin position="287"/>
        <end position="305"/>
    </location>
</feature>
<gene>
    <name evidence="8" type="ORF">ABI_41380</name>
</gene>
<dbReference type="PROSITE" id="PS50850">
    <property type="entry name" value="MFS"/>
    <property type="match status" value="1"/>
</dbReference>
<feature type="transmembrane region" description="Helical" evidence="6">
    <location>
        <begin position="142"/>
        <end position="163"/>
    </location>
</feature>
<dbReference type="InterPro" id="IPR011701">
    <property type="entry name" value="MFS"/>
</dbReference>
<feature type="transmembrane region" description="Helical" evidence="6">
    <location>
        <begin position="219"/>
        <end position="238"/>
    </location>
</feature>
<feature type="domain" description="Major facilitator superfamily (MFS) profile" evidence="7">
    <location>
        <begin position="16"/>
        <end position="412"/>
    </location>
</feature>
<dbReference type="OrthoDB" id="7497327at2"/>
<dbReference type="GO" id="GO:0016020">
    <property type="term" value="C:membrane"/>
    <property type="evidence" value="ECO:0007669"/>
    <property type="project" value="UniProtKB-SubCell"/>
</dbReference>